<dbReference type="AlphaFoldDB" id="A0A0K2U1M2"/>
<feature type="domain" description="Reverse transcriptase/retrotransposon-derived protein RNase H-like" evidence="1">
    <location>
        <begin position="9"/>
        <end position="78"/>
    </location>
</feature>
<proteinExistence type="predicted"/>
<dbReference type="Pfam" id="PF17919">
    <property type="entry name" value="RT_RNaseH_2"/>
    <property type="match status" value="1"/>
</dbReference>
<accession>A0A0K2U1M2</accession>
<dbReference type="GO" id="GO:0071897">
    <property type="term" value="P:DNA biosynthetic process"/>
    <property type="evidence" value="ECO:0007669"/>
    <property type="project" value="UniProtKB-ARBA"/>
</dbReference>
<name>A0A0K2U1M2_LEPSM</name>
<evidence type="ECO:0000259" key="1">
    <source>
        <dbReference type="Pfam" id="PF17919"/>
    </source>
</evidence>
<dbReference type="InterPro" id="IPR043502">
    <property type="entry name" value="DNA/RNA_pol_sf"/>
</dbReference>
<dbReference type="InterPro" id="IPR041577">
    <property type="entry name" value="RT_RNaseH_2"/>
</dbReference>
<sequence>MKLKNEFIWDNINTKAMVEVKDILKNIPVLAIFDPKKETRLETDGSRLKGLGFDLLQNHEQRWRLVEFGSRFFNDVESR</sequence>
<dbReference type="SUPFAM" id="SSF56672">
    <property type="entry name" value="DNA/RNA polymerases"/>
    <property type="match status" value="1"/>
</dbReference>
<protein>
    <submittedName>
        <fullName evidence="2">Putative LOC101170764 [Oryzias latipes]</fullName>
    </submittedName>
</protein>
<organism evidence="2">
    <name type="scientific">Lepeophtheirus salmonis</name>
    <name type="common">Salmon louse</name>
    <name type="synonym">Caligus salmonis</name>
    <dbReference type="NCBI Taxonomy" id="72036"/>
    <lineage>
        <taxon>Eukaryota</taxon>
        <taxon>Metazoa</taxon>
        <taxon>Ecdysozoa</taxon>
        <taxon>Arthropoda</taxon>
        <taxon>Crustacea</taxon>
        <taxon>Multicrustacea</taxon>
        <taxon>Hexanauplia</taxon>
        <taxon>Copepoda</taxon>
        <taxon>Siphonostomatoida</taxon>
        <taxon>Caligidae</taxon>
        <taxon>Lepeophtheirus</taxon>
    </lineage>
</organism>
<dbReference type="EMBL" id="HACA01014782">
    <property type="protein sequence ID" value="CDW32143.1"/>
    <property type="molecule type" value="Transcribed_RNA"/>
</dbReference>
<reference evidence="2" key="1">
    <citation type="submission" date="2014-05" db="EMBL/GenBank/DDBJ databases">
        <authorList>
            <person name="Chronopoulou M."/>
        </authorList>
    </citation>
    <scope>NUCLEOTIDE SEQUENCE</scope>
    <source>
        <tissue evidence="2">Whole organism</tissue>
    </source>
</reference>
<evidence type="ECO:0000313" key="2">
    <source>
        <dbReference type="EMBL" id="CDW32143.1"/>
    </source>
</evidence>